<feature type="transmembrane region" description="Helical" evidence="1">
    <location>
        <begin position="130"/>
        <end position="151"/>
    </location>
</feature>
<feature type="transmembrane region" description="Helical" evidence="1">
    <location>
        <begin position="28"/>
        <end position="56"/>
    </location>
</feature>
<keyword evidence="1" id="KW-0812">Transmembrane</keyword>
<sequence>MKRGLLATQKSRIMFALKLLRASPGFSLGSIVVTLVSQVSMIISGVLPLKVIILIGSESIPSYFPSYISLFDRSQLIMFLVMLSVAFFVIHQLCEILNTRILTKGGAVAMARLPRNEKLTGLRFHKTYSMFARGLSDTFFVLIATVVLGIINFRLVAFSLVYIFTVSTFVAFKAFQGTRILHKGGFISVVNLFGVFGFLSSFVFLVSDLLRGGQGSVFFAIIAIIILRQIFRKIPRVINNFRGPRFGRDELQVWQN</sequence>
<evidence type="ECO:0000256" key="1">
    <source>
        <dbReference type="SAM" id="Phobius"/>
    </source>
</evidence>
<protein>
    <recommendedName>
        <fullName evidence="4">ABC transporter ATP-binding protein</fullName>
    </recommendedName>
</protein>
<feature type="transmembrane region" description="Helical" evidence="1">
    <location>
        <begin position="157"/>
        <end position="175"/>
    </location>
</feature>
<feature type="transmembrane region" description="Helical" evidence="1">
    <location>
        <begin position="76"/>
        <end position="94"/>
    </location>
</feature>
<gene>
    <name evidence="2" type="ORF">EA798_07740</name>
</gene>
<keyword evidence="1" id="KW-0472">Membrane</keyword>
<evidence type="ECO:0000313" key="2">
    <source>
        <dbReference type="EMBL" id="RMH98287.1"/>
    </source>
</evidence>
<keyword evidence="3" id="KW-1185">Reference proteome</keyword>
<comment type="caution">
    <text evidence="2">The sequence shown here is derived from an EMBL/GenBank/DDBJ whole genome shotgun (WGS) entry which is preliminary data.</text>
</comment>
<keyword evidence="1" id="KW-1133">Transmembrane helix</keyword>
<evidence type="ECO:0000313" key="3">
    <source>
        <dbReference type="Proteomes" id="UP000279228"/>
    </source>
</evidence>
<dbReference type="RefSeq" id="WP_122098562.1">
    <property type="nucleotide sequence ID" value="NZ_JAMOHS010000005.1"/>
</dbReference>
<proteinExistence type="predicted"/>
<name>A0ABX9UXZ6_9PSED</name>
<dbReference type="EMBL" id="RFFN01000002">
    <property type="protein sequence ID" value="RMH98287.1"/>
    <property type="molecule type" value="Genomic_DNA"/>
</dbReference>
<dbReference type="Proteomes" id="UP000279228">
    <property type="component" value="Unassembled WGS sequence"/>
</dbReference>
<evidence type="ECO:0008006" key="4">
    <source>
        <dbReference type="Google" id="ProtNLM"/>
    </source>
</evidence>
<reference evidence="2 3" key="1">
    <citation type="submission" date="2018-10" db="EMBL/GenBank/DDBJ databases">
        <title>Pseudomonas songnenensis NEAU-ST5-5(T) genome.</title>
        <authorList>
            <person name="Pengp J."/>
            <person name="Liu Z.-P."/>
        </authorList>
    </citation>
    <scope>NUCLEOTIDE SEQUENCE [LARGE SCALE GENOMIC DNA]</scope>
    <source>
        <strain evidence="2 3">NEAU-ST5-5</strain>
    </source>
</reference>
<feature type="transmembrane region" description="Helical" evidence="1">
    <location>
        <begin position="212"/>
        <end position="231"/>
    </location>
</feature>
<feature type="transmembrane region" description="Helical" evidence="1">
    <location>
        <begin position="187"/>
        <end position="206"/>
    </location>
</feature>
<organism evidence="2 3">
    <name type="scientific">Pseudomonas songnenensis</name>
    <dbReference type="NCBI Taxonomy" id="1176259"/>
    <lineage>
        <taxon>Bacteria</taxon>
        <taxon>Pseudomonadati</taxon>
        <taxon>Pseudomonadota</taxon>
        <taxon>Gammaproteobacteria</taxon>
        <taxon>Pseudomonadales</taxon>
        <taxon>Pseudomonadaceae</taxon>
        <taxon>Pseudomonas</taxon>
    </lineage>
</organism>
<accession>A0ABX9UXZ6</accession>